<name>A0A6J6B975_9ZZZZ</name>
<dbReference type="AlphaFoldDB" id="A0A6J6B975"/>
<evidence type="ECO:0000313" key="2">
    <source>
        <dbReference type="EMBL" id="CAB5117903.1"/>
    </source>
</evidence>
<gene>
    <name evidence="1" type="ORF">UFOPK1421_00275</name>
    <name evidence="2" type="ORF">UFOPK4422_00527</name>
</gene>
<sequence length="366" mass="40898">MADQTRLAWNHLLDSLRDAGERWLGPEWGITMDGDLPDGFRNLTHILQSALYSHQEFDIQRPVFRRIVSPTRSFTGDNPDALYFEAPVSGSLQYRVRGNLAGAVYTSFTVEAGGHDGNYPTGLAGVLNDTEIDADSNGDYEIWLGGPQRSRNWLALPEAGGRITTRHYFEWASPAAVSQTLHVPLSIESTSPVEAPPKWDDERMAAALQRVINHVRTKTVDGIKPGQIMPSWVSTTPNFFHQPEKPGTLALAAADAAYSMAPFVIGPDQALVITGRWPDCRFANVCLWTRFSQMFDYVNRPVSRNRANTQLEKDGSFRMVIAHSDPGVPNWLDSEGRMYGSVFWRFFLPEGEIETPQATVVQWSDL</sequence>
<organism evidence="1">
    <name type="scientific">freshwater metagenome</name>
    <dbReference type="NCBI Taxonomy" id="449393"/>
    <lineage>
        <taxon>unclassified sequences</taxon>
        <taxon>metagenomes</taxon>
        <taxon>ecological metagenomes</taxon>
    </lineage>
</organism>
<dbReference type="EMBL" id="CAEZSL010000018">
    <property type="protein sequence ID" value="CAB4534928.1"/>
    <property type="molecule type" value="Genomic_DNA"/>
</dbReference>
<protein>
    <submittedName>
        <fullName evidence="1">Unannotated protein</fullName>
    </submittedName>
</protein>
<reference evidence="1" key="1">
    <citation type="submission" date="2020-05" db="EMBL/GenBank/DDBJ databases">
        <authorList>
            <person name="Chiriac C."/>
            <person name="Salcher M."/>
            <person name="Ghai R."/>
            <person name="Kavagutti S V."/>
        </authorList>
    </citation>
    <scope>NUCLEOTIDE SEQUENCE</scope>
</reference>
<accession>A0A6J6B975</accession>
<evidence type="ECO:0000313" key="1">
    <source>
        <dbReference type="EMBL" id="CAB4534928.1"/>
    </source>
</evidence>
<dbReference type="EMBL" id="CAFBRX010000039">
    <property type="protein sequence ID" value="CAB5117903.1"/>
    <property type="molecule type" value="Genomic_DNA"/>
</dbReference>
<proteinExistence type="predicted"/>